<name>A0A9J6GRY0_HAELO</name>
<evidence type="ECO:0000259" key="1">
    <source>
        <dbReference type="Pfam" id="PF14529"/>
    </source>
</evidence>
<gene>
    <name evidence="2" type="ORF">HPB48_006520</name>
</gene>
<dbReference type="Proteomes" id="UP000821853">
    <property type="component" value="Unassembled WGS sequence"/>
</dbReference>
<protein>
    <recommendedName>
        <fullName evidence="1">Endonuclease/exonuclease/phosphatase domain-containing protein</fullName>
    </recommendedName>
</protein>
<dbReference type="Gene3D" id="3.60.10.10">
    <property type="entry name" value="Endonuclease/exonuclease/phosphatase"/>
    <property type="match status" value="1"/>
</dbReference>
<dbReference type="InterPro" id="IPR005135">
    <property type="entry name" value="Endo/exonuclease/phosphatase"/>
</dbReference>
<accession>A0A9J6GRY0</accession>
<evidence type="ECO:0000313" key="2">
    <source>
        <dbReference type="EMBL" id="KAH9378186.1"/>
    </source>
</evidence>
<sequence length="80" mass="9202">MRPETSKSAVDNFDWISDWRNMYCADYIIIGGDFNAGNRNWKYTSTTPRGNTIQGTMETYGFSLQIYLETPTRLGLHANQ</sequence>
<feature type="domain" description="Endonuclease/exonuclease/phosphatase" evidence="1">
    <location>
        <begin position="12"/>
        <end position="73"/>
    </location>
</feature>
<evidence type="ECO:0000313" key="3">
    <source>
        <dbReference type="Proteomes" id="UP000821853"/>
    </source>
</evidence>
<dbReference type="EMBL" id="JABSTR010000008">
    <property type="protein sequence ID" value="KAH9378186.1"/>
    <property type="molecule type" value="Genomic_DNA"/>
</dbReference>
<dbReference type="GO" id="GO:0003824">
    <property type="term" value="F:catalytic activity"/>
    <property type="evidence" value="ECO:0007669"/>
    <property type="project" value="InterPro"/>
</dbReference>
<proteinExistence type="predicted"/>
<dbReference type="InterPro" id="IPR036691">
    <property type="entry name" value="Endo/exonu/phosph_ase_sf"/>
</dbReference>
<dbReference type="Pfam" id="PF14529">
    <property type="entry name" value="Exo_endo_phos_2"/>
    <property type="match status" value="1"/>
</dbReference>
<comment type="caution">
    <text evidence="2">The sequence shown here is derived from an EMBL/GenBank/DDBJ whole genome shotgun (WGS) entry which is preliminary data.</text>
</comment>
<keyword evidence="3" id="KW-1185">Reference proteome</keyword>
<organism evidence="2 3">
    <name type="scientific">Haemaphysalis longicornis</name>
    <name type="common">Bush tick</name>
    <dbReference type="NCBI Taxonomy" id="44386"/>
    <lineage>
        <taxon>Eukaryota</taxon>
        <taxon>Metazoa</taxon>
        <taxon>Ecdysozoa</taxon>
        <taxon>Arthropoda</taxon>
        <taxon>Chelicerata</taxon>
        <taxon>Arachnida</taxon>
        <taxon>Acari</taxon>
        <taxon>Parasitiformes</taxon>
        <taxon>Ixodida</taxon>
        <taxon>Ixodoidea</taxon>
        <taxon>Ixodidae</taxon>
        <taxon>Haemaphysalinae</taxon>
        <taxon>Haemaphysalis</taxon>
    </lineage>
</organism>
<reference evidence="2 3" key="1">
    <citation type="journal article" date="2020" name="Cell">
        <title>Large-Scale Comparative Analyses of Tick Genomes Elucidate Their Genetic Diversity and Vector Capacities.</title>
        <authorList>
            <consortium name="Tick Genome and Microbiome Consortium (TIGMIC)"/>
            <person name="Jia N."/>
            <person name="Wang J."/>
            <person name="Shi W."/>
            <person name="Du L."/>
            <person name="Sun Y."/>
            <person name="Zhan W."/>
            <person name="Jiang J.F."/>
            <person name="Wang Q."/>
            <person name="Zhang B."/>
            <person name="Ji P."/>
            <person name="Bell-Sakyi L."/>
            <person name="Cui X.M."/>
            <person name="Yuan T.T."/>
            <person name="Jiang B.G."/>
            <person name="Yang W.F."/>
            <person name="Lam T.T."/>
            <person name="Chang Q.C."/>
            <person name="Ding S.J."/>
            <person name="Wang X.J."/>
            <person name="Zhu J.G."/>
            <person name="Ruan X.D."/>
            <person name="Zhao L."/>
            <person name="Wei J.T."/>
            <person name="Ye R.Z."/>
            <person name="Que T.C."/>
            <person name="Du C.H."/>
            <person name="Zhou Y.H."/>
            <person name="Cheng J.X."/>
            <person name="Dai P.F."/>
            <person name="Guo W.B."/>
            <person name="Han X.H."/>
            <person name="Huang E.J."/>
            <person name="Li L.F."/>
            <person name="Wei W."/>
            <person name="Gao Y.C."/>
            <person name="Liu J.Z."/>
            <person name="Shao H.Z."/>
            <person name="Wang X."/>
            <person name="Wang C.C."/>
            <person name="Yang T.C."/>
            <person name="Huo Q.B."/>
            <person name="Li W."/>
            <person name="Chen H.Y."/>
            <person name="Chen S.E."/>
            <person name="Zhou L.G."/>
            <person name="Ni X.B."/>
            <person name="Tian J.H."/>
            <person name="Sheng Y."/>
            <person name="Liu T."/>
            <person name="Pan Y.S."/>
            <person name="Xia L.Y."/>
            <person name="Li J."/>
            <person name="Zhao F."/>
            <person name="Cao W.C."/>
        </authorList>
    </citation>
    <scope>NUCLEOTIDE SEQUENCE [LARGE SCALE GENOMIC DNA]</scope>
    <source>
        <strain evidence="2">HaeL-2018</strain>
    </source>
</reference>
<dbReference type="VEuPathDB" id="VectorBase:HLOH_057488"/>
<dbReference type="AlphaFoldDB" id="A0A9J6GRY0"/>
<dbReference type="SUPFAM" id="SSF56219">
    <property type="entry name" value="DNase I-like"/>
    <property type="match status" value="1"/>
</dbReference>